<feature type="transmembrane region" description="Helical" evidence="1">
    <location>
        <begin position="171"/>
        <end position="190"/>
    </location>
</feature>
<keyword evidence="1" id="KW-0812">Transmembrane</keyword>
<accession>A0A4V2W4L7</accession>
<feature type="transmembrane region" description="Helical" evidence="1">
    <location>
        <begin position="55"/>
        <end position="76"/>
    </location>
</feature>
<dbReference type="OrthoDB" id="271711at2"/>
<keyword evidence="3" id="KW-1185">Reference proteome</keyword>
<protein>
    <submittedName>
        <fullName evidence="2">Uncharacterized protein</fullName>
    </submittedName>
</protein>
<feature type="transmembrane region" description="Helical" evidence="1">
    <location>
        <begin position="280"/>
        <end position="302"/>
    </location>
</feature>
<keyword evidence="1" id="KW-0472">Membrane</keyword>
<name>A0A4V2W4L7_9GAMM</name>
<proteinExistence type="predicted"/>
<evidence type="ECO:0000313" key="2">
    <source>
        <dbReference type="EMBL" id="TCV96399.1"/>
    </source>
</evidence>
<keyword evidence="1" id="KW-1133">Transmembrane helix</keyword>
<evidence type="ECO:0000256" key="1">
    <source>
        <dbReference type="SAM" id="Phobius"/>
    </source>
</evidence>
<dbReference type="EMBL" id="SMCS01000002">
    <property type="protein sequence ID" value="TCV96399.1"/>
    <property type="molecule type" value="Genomic_DNA"/>
</dbReference>
<evidence type="ECO:0000313" key="3">
    <source>
        <dbReference type="Proteomes" id="UP000295645"/>
    </source>
</evidence>
<feature type="transmembrane region" description="Helical" evidence="1">
    <location>
        <begin position="88"/>
        <end position="111"/>
    </location>
</feature>
<feature type="transmembrane region" description="Helical" evidence="1">
    <location>
        <begin position="243"/>
        <end position="268"/>
    </location>
</feature>
<sequence length="322" mass="35000">MQFSREKPSLLPYAVMLAIILVNLAFDAISVYRVFHMPDMSGDDSFAQRALYSVLGNEFVAMVVSVAFSVACTQWLMERRRIGGLPGYAAICIGVGYAVLSVLLSFAWWFITQAITKNAGTVGMNVLVVVNAIAGHILKMLFAVLPVLLVFRLLRKYETPASHPADLRWRALLIFSLFAWSWVLLIMQFAVPVGLSLGASYGYDSGMLPLAVYAGSTGLVLPAFIGGLLGLPKTMPLTRPLRLLLASVAAWVVCALVMVGSTYVMVRIGQAVVDYFRPGVGFSALVALIWFVVSILLCRLVVKALVRGQPPSIPVGNLELSR</sequence>
<dbReference type="RefSeq" id="WP_132142584.1">
    <property type="nucleotide sequence ID" value="NZ_SMCS01000002.1"/>
</dbReference>
<gene>
    <name evidence="2" type="ORF">EC912_102750</name>
</gene>
<feature type="transmembrane region" description="Helical" evidence="1">
    <location>
        <begin position="210"/>
        <end position="231"/>
    </location>
</feature>
<feature type="transmembrane region" description="Helical" evidence="1">
    <location>
        <begin position="123"/>
        <end position="151"/>
    </location>
</feature>
<feature type="transmembrane region" description="Helical" evidence="1">
    <location>
        <begin position="12"/>
        <end position="35"/>
    </location>
</feature>
<organism evidence="2 3">
    <name type="scientific">Luteibacter rhizovicinus</name>
    <dbReference type="NCBI Taxonomy" id="242606"/>
    <lineage>
        <taxon>Bacteria</taxon>
        <taxon>Pseudomonadati</taxon>
        <taxon>Pseudomonadota</taxon>
        <taxon>Gammaproteobacteria</taxon>
        <taxon>Lysobacterales</taxon>
        <taxon>Rhodanobacteraceae</taxon>
        <taxon>Luteibacter</taxon>
    </lineage>
</organism>
<dbReference type="Proteomes" id="UP000295645">
    <property type="component" value="Unassembled WGS sequence"/>
</dbReference>
<reference evidence="2 3" key="1">
    <citation type="submission" date="2019-03" db="EMBL/GenBank/DDBJ databases">
        <title>Above-ground endophytic microbial communities from plants in different locations in the United States.</title>
        <authorList>
            <person name="Frank C."/>
        </authorList>
    </citation>
    <scope>NUCLEOTIDE SEQUENCE [LARGE SCALE GENOMIC DNA]</scope>
    <source>
        <strain evidence="2 3">LP_13_YM</strain>
    </source>
</reference>
<dbReference type="AlphaFoldDB" id="A0A4V2W4L7"/>
<comment type="caution">
    <text evidence="2">The sequence shown here is derived from an EMBL/GenBank/DDBJ whole genome shotgun (WGS) entry which is preliminary data.</text>
</comment>